<evidence type="ECO:0000256" key="1">
    <source>
        <dbReference type="ARBA" id="ARBA00004123"/>
    </source>
</evidence>
<keyword evidence="10" id="KW-1185">Reference proteome</keyword>
<dbReference type="SMART" id="SM00355">
    <property type="entry name" value="ZnF_C2H2"/>
    <property type="match status" value="2"/>
</dbReference>
<dbReference type="InterPro" id="IPR013087">
    <property type="entry name" value="Znf_C2H2_type"/>
</dbReference>
<evidence type="ECO:0000259" key="8">
    <source>
        <dbReference type="PROSITE" id="PS50157"/>
    </source>
</evidence>
<comment type="subcellular location">
    <subcellularLocation>
        <location evidence="1">Nucleus</location>
    </subcellularLocation>
</comment>
<evidence type="ECO:0000256" key="5">
    <source>
        <dbReference type="ARBA" id="ARBA00022833"/>
    </source>
</evidence>
<evidence type="ECO:0000256" key="6">
    <source>
        <dbReference type="ARBA" id="ARBA00023242"/>
    </source>
</evidence>
<proteinExistence type="predicted"/>
<reference evidence="9 10" key="1">
    <citation type="submission" date="2017-07" db="EMBL/GenBank/DDBJ databases">
        <authorList>
            <person name="Talla V."/>
            <person name="Backstrom N."/>
        </authorList>
    </citation>
    <scope>NUCLEOTIDE SEQUENCE [LARGE SCALE GENOMIC DNA]</scope>
</reference>
<dbReference type="GO" id="GO:0008270">
    <property type="term" value="F:zinc ion binding"/>
    <property type="evidence" value="ECO:0007669"/>
    <property type="project" value="UniProtKB-KW"/>
</dbReference>
<dbReference type="PANTHER" id="PTHR24394">
    <property type="entry name" value="ZINC FINGER PROTEIN"/>
    <property type="match status" value="1"/>
</dbReference>
<sequence length="126" mass="14114">MQFSQSPHLKNHERTHSGEKPYVCEVCDKGFARHATLWNHRRIHTGEKPYKCDTCGSAFSQAAHLKNHAKVHSGEKPFKCDICTAAFADRPNSATAFKSTAIITRTDTATRFSKSQQYPTKQFSAG</sequence>
<dbReference type="PANTHER" id="PTHR24394:SF29">
    <property type="entry name" value="MYONEURIN"/>
    <property type="match status" value="1"/>
</dbReference>
<dbReference type="GO" id="GO:0005634">
    <property type="term" value="C:nucleus"/>
    <property type="evidence" value="ECO:0007669"/>
    <property type="project" value="UniProtKB-SubCell"/>
</dbReference>
<accession>A0A5E4R127</accession>
<keyword evidence="5" id="KW-0862">Zinc</keyword>
<evidence type="ECO:0000313" key="10">
    <source>
        <dbReference type="Proteomes" id="UP000324832"/>
    </source>
</evidence>
<evidence type="ECO:0000256" key="7">
    <source>
        <dbReference type="PROSITE-ProRule" id="PRU00042"/>
    </source>
</evidence>
<dbReference type="GO" id="GO:0000981">
    <property type="term" value="F:DNA-binding transcription factor activity, RNA polymerase II-specific"/>
    <property type="evidence" value="ECO:0007669"/>
    <property type="project" value="TreeGrafter"/>
</dbReference>
<dbReference type="Pfam" id="PF00096">
    <property type="entry name" value="zf-C2H2"/>
    <property type="match status" value="2"/>
</dbReference>
<feature type="domain" description="C2H2-type" evidence="8">
    <location>
        <begin position="1"/>
        <end position="21"/>
    </location>
</feature>
<gene>
    <name evidence="9" type="ORF">LSINAPIS_LOCUS13599</name>
</gene>
<dbReference type="Gene3D" id="3.30.160.60">
    <property type="entry name" value="Classic Zinc Finger"/>
    <property type="match status" value="4"/>
</dbReference>
<dbReference type="SUPFAM" id="SSF57667">
    <property type="entry name" value="beta-beta-alpha zinc fingers"/>
    <property type="match status" value="2"/>
</dbReference>
<protein>
    <recommendedName>
        <fullName evidence="8">C2H2-type domain-containing protein</fullName>
    </recommendedName>
</protein>
<dbReference type="PROSITE" id="PS00028">
    <property type="entry name" value="ZINC_FINGER_C2H2_1"/>
    <property type="match status" value="2"/>
</dbReference>
<keyword evidence="3" id="KW-0677">Repeat</keyword>
<evidence type="ECO:0000256" key="4">
    <source>
        <dbReference type="ARBA" id="ARBA00022771"/>
    </source>
</evidence>
<dbReference type="FunFam" id="3.30.160.60:FF:002343">
    <property type="entry name" value="Zinc finger protein 33A"/>
    <property type="match status" value="2"/>
</dbReference>
<dbReference type="Proteomes" id="UP000324832">
    <property type="component" value="Unassembled WGS sequence"/>
</dbReference>
<feature type="domain" description="C2H2-type" evidence="8">
    <location>
        <begin position="50"/>
        <end position="77"/>
    </location>
</feature>
<name>A0A5E4R127_9NEOP</name>
<dbReference type="AlphaFoldDB" id="A0A5E4R127"/>
<organism evidence="9 10">
    <name type="scientific">Leptidea sinapis</name>
    <dbReference type="NCBI Taxonomy" id="189913"/>
    <lineage>
        <taxon>Eukaryota</taxon>
        <taxon>Metazoa</taxon>
        <taxon>Ecdysozoa</taxon>
        <taxon>Arthropoda</taxon>
        <taxon>Hexapoda</taxon>
        <taxon>Insecta</taxon>
        <taxon>Pterygota</taxon>
        <taxon>Neoptera</taxon>
        <taxon>Endopterygota</taxon>
        <taxon>Lepidoptera</taxon>
        <taxon>Glossata</taxon>
        <taxon>Ditrysia</taxon>
        <taxon>Papilionoidea</taxon>
        <taxon>Pieridae</taxon>
        <taxon>Dismorphiinae</taxon>
        <taxon>Leptidea</taxon>
    </lineage>
</organism>
<feature type="domain" description="C2H2-type" evidence="8">
    <location>
        <begin position="22"/>
        <end position="49"/>
    </location>
</feature>
<dbReference type="PROSITE" id="PS50157">
    <property type="entry name" value="ZINC_FINGER_C2H2_2"/>
    <property type="match status" value="3"/>
</dbReference>
<evidence type="ECO:0000256" key="2">
    <source>
        <dbReference type="ARBA" id="ARBA00022723"/>
    </source>
</evidence>
<keyword evidence="4 7" id="KW-0863">Zinc-finger</keyword>
<dbReference type="InterPro" id="IPR036236">
    <property type="entry name" value="Znf_C2H2_sf"/>
</dbReference>
<keyword evidence="2" id="KW-0479">Metal-binding</keyword>
<evidence type="ECO:0000256" key="3">
    <source>
        <dbReference type="ARBA" id="ARBA00022737"/>
    </source>
</evidence>
<dbReference type="EMBL" id="FZQP02006788">
    <property type="protein sequence ID" value="VVD03646.1"/>
    <property type="molecule type" value="Genomic_DNA"/>
</dbReference>
<keyword evidence="6" id="KW-0539">Nucleus</keyword>
<evidence type="ECO:0000313" key="9">
    <source>
        <dbReference type="EMBL" id="VVD03646.1"/>
    </source>
</evidence>